<evidence type="ECO:0000313" key="2">
    <source>
        <dbReference type="Proteomes" id="UP000626109"/>
    </source>
</evidence>
<protein>
    <submittedName>
        <fullName evidence="1">Uncharacterized protein</fullName>
    </submittedName>
</protein>
<reference evidence="1" key="1">
    <citation type="submission" date="2021-02" db="EMBL/GenBank/DDBJ databases">
        <authorList>
            <person name="Dougan E. K."/>
            <person name="Rhodes N."/>
            <person name="Thang M."/>
            <person name="Chan C."/>
        </authorList>
    </citation>
    <scope>NUCLEOTIDE SEQUENCE</scope>
</reference>
<organism evidence="1 2">
    <name type="scientific">Polarella glacialis</name>
    <name type="common">Dinoflagellate</name>
    <dbReference type="NCBI Taxonomy" id="89957"/>
    <lineage>
        <taxon>Eukaryota</taxon>
        <taxon>Sar</taxon>
        <taxon>Alveolata</taxon>
        <taxon>Dinophyceae</taxon>
        <taxon>Suessiales</taxon>
        <taxon>Suessiaceae</taxon>
        <taxon>Polarella</taxon>
    </lineage>
</organism>
<gene>
    <name evidence="1" type="ORF">PGLA2088_LOCUS30952</name>
</gene>
<proteinExistence type="predicted"/>
<dbReference type="EMBL" id="CAJNNW010029075">
    <property type="protein sequence ID" value="CAE8698954.1"/>
    <property type="molecule type" value="Genomic_DNA"/>
</dbReference>
<dbReference type="AlphaFoldDB" id="A0A813K737"/>
<evidence type="ECO:0000313" key="1">
    <source>
        <dbReference type="EMBL" id="CAE8698954.1"/>
    </source>
</evidence>
<feature type="non-terminal residue" evidence="1">
    <location>
        <position position="130"/>
    </location>
</feature>
<comment type="caution">
    <text evidence="1">The sequence shown here is derived from an EMBL/GenBank/DDBJ whole genome shotgun (WGS) entry which is preliminary data.</text>
</comment>
<dbReference type="Proteomes" id="UP000626109">
    <property type="component" value="Unassembled WGS sequence"/>
</dbReference>
<name>A0A813K737_POLGL</name>
<feature type="non-terminal residue" evidence="1">
    <location>
        <position position="1"/>
    </location>
</feature>
<accession>A0A813K737</accession>
<sequence length="130" mass="14809">VQLRLLIGLYCVRDQFSCDKPDLFFKGRDASGQMEGTQPIGARPPAYRHDVEESMDLRLGIASPVNTLKAANFAHLSDFTLLHAVLRRLYIPMSCQETQEFTLSITSFSRCFCEDVVQCSLKFFFLMDCE</sequence>